<protein>
    <submittedName>
        <fullName evidence="2">Uncharacterized protein</fullName>
    </submittedName>
</protein>
<feature type="transmembrane region" description="Helical" evidence="1">
    <location>
        <begin position="63"/>
        <end position="83"/>
    </location>
</feature>
<gene>
    <name evidence="2" type="ORF">EV678_2338</name>
</gene>
<evidence type="ECO:0000256" key="1">
    <source>
        <dbReference type="SAM" id="Phobius"/>
    </source>
</evidence>
<keyword evidence="1" id="KW-0812">Transmembrane</keyword>
<evidence type="ECO:0000313" key="2">
    <source>
        <dbReference type="EMBL" id="RZT76461.1"/>
    </source>
</evidence>
<accession>A0ABY0IML7</accession>
<keyword evidence="3" id="KW-1185">Reference proteome</keyword>
<proteinExistence type="predicted"/>
<comment type="caution">
    <text evidence="2">The sequence shown here is derived from an EMBL/GenBank/DDBJ whole genome shotgun (WGS) entry which is preliminary data.</text>
</comment>
<dbReference type="RefSeq" id="WP_014235904.1">
    <property type="nucleotide sequence ID" value="NZ_SHKM01000002.1"/>
</dbReference>
<evidence type="ECO:0000313" key="3">
    <source>
        <dbReference type="Proteomes" id="UP000292136"/>
    </source>
</evidence>
<dbReference type="Proteomes" id="UP000292136">
    <property type="component" value="Unassembled WGS sequence"/>
</dbReference>
<sequence length="125" mass="13681">MSVLKALWGDLILGVRWLFSKHAWKLLLAVLVPAGLVMFIGYLSLAKPQFYPSYLCRLSENGAIVTLFYLSAGLALSGMVLIGEVVNLVEAQRQQRSPDNQRRIAVAGILALAFAAAIVFVMRSC</sequence>
<keyword evidence="1" id="KW-0472">Membrane</keyword>
<keyword evidence="1" id="KW-1133">Transmembrane helix</keyword>
<feature type="transmembrane region" description="Helical" evidence="1">
    <location>
        <begin position="26"/>
        <end position="43"/>
    </location>
</feature>
<name>A0ABY0IML7_9RHOO</name>
<reference evidence="2 3" key="1">
    <citation type="submission" date="2019-02" db="EMBL/GenBank/DDBJ databases">
        <title>Genomic Encyclopedia of Type Strains, Phase IV (KMG-IV): sequencing the most valuable type-strain genomes for metagenomic binning, comparative biology and taxonomic classification.</title>
        <authorList>
            <person name="Goeker M."/>
        </authorList>
    </citation>
    <scope>NUCLEOTIDE SEQUENCE [LARGE SCALE GENOMIC DNA]</scope>
    <source>
        <strain evidence="2 3">DSM 21223</strain>
    </source>
</reference>
<dbReference type="EMBL" id="SHKM01000002">
    <property type="protein sequence ID" value="RZT76461.1"/>
    <property type="molecule type" value="Genomic_DNA"/>
</dbReference>
<feature type="transmembrane region" description="Helical" evidence="1">
    <location>
        <begin position="104"/>
        <end position="122"/>
    </location>
</feature>
<organism evidence="2 3">
    <name type="scientific">Azospira oryzae</name>
    <dbReference type="NCBI Taxonomy" id="146939"/>
    <lineage>
        <taxon>Bacteria</taxon>
        <taxon>Pseudomonadati</taxon>
        <taxon>Pseudomonadota</taxon>
        <taxon>Betaproteobacteria</taxon>
        <taxon>Rhodocyclales</taxon>
        <taxon>Rhodocyclaceae</taxon>
        <taxon>Azospira</taxon>
    </lineage>
</organism>